<proteinExistence type="predicted"/>
<reference evidence="1" key="1">
    <citation type="submission" date="2021-02" db="EMBL/GenBank/DDBJ databases">
        <authorList>
            <person name="Nowell W R."/>
        </authorList>
    </citation>
    <scope>NUCLEOTIDE SEQUENCE</scope>
</reference>
<evidence type="ECO:0000313" key="2">
    <source>
        <dbReference type="Proteomes" id="UP000663836"/>
    </source>
</evidence>
<gene>
    <name evidence="1" type="ORF">JBS370_LOCUS13631</name>
</gene>
<comment type="caution">
    <text evidence="1">The sequence shown here is derived from an EMBL/GenBank/DDBJ whole genome shotgun (WGS) entry which is preliminary data.</text>
</comment>
<evidence type="ECO:0000313" key="1">
    <source>
        <dbReference type="EMBL" id="CAF3770156.1"/>
    </source>
</evidence>
<accession>A0A818ZJV3</accession>
<dbReference type="Proteomes" id="UP000663836">
    <property type="component" value="Unassembled WGS sequence"/>
</dbReference>
<sequence length="208" mass="24629">MFLRNHSRLLLTLCRPTISIYHNKSLKNLQIRHINIDAPMKRKILLKINTVLNEGQHFDENSNESDITNIACLNNELILSERMVKFPFHYRCILEQQLAICQDRWVSNNEWQELYNVVGETTKPLFASITMLICVQLKHIERGRSLFEFIQKYYPDLLTSTLTTYAAYMNLLSLDFFTLIGKKHGQDYSPYEKELCDIYQKFVKDKKQ</sequence>
<protein>
    <submittedName>
        <fullName evidence="1">Uncharacterized protein</fullName>
    </submittedName>
</protein>
<dbReference type="EMBL" id="CAJOBD010001182">
    <property type="protein sequence ID" value="CAF3770156.1"/>
    <property type="molecule type" value="Genomic_DNA"/>
</dbReference>
<organism evidence="1 2">
    <name type="scientific">Rotaria sordida</name>
    <dbReference type="NCBI Taxonomy" id="392033"/>
    <lineage>
        <taxon>Eukaryota</taxon>
        <taxon>Metazoa</taxon>
        <taxon>Spiralia</taxon>
        <taxon>Gnathifera</taxon>
        <taxon>Rotifera</taxon>
        <taxon>Eurotatoria</taxon>
        <taxon>Bdelloidea</taxon>
        <taxon>Philodinida</taxon>
        <taxon>Philodinidae</taxon>
        <taxon>Rotaria</taxon>
    </lineage>
</organism>
<dbReference type="AlphaFoldDB" id="A0A818ZJV3"/>
<feature type="non-terminal residue" evidence="1">
    <location>
        <position position="208"/>
    </location>
</feature>
<name>A0A818ZJV3_9BILA</name>